<evidence type="ECO:0000313" key="16">
    <source>
        <dbReference type="EMBL" id="BBJ00880.1"/>
    </source>
</evidence>
<evidence type="ECO:0000256" key="12">
    <source>
        <dbReference type="RuleBase" id="RU003651"/>
    </source>
</evidence>
<evidence type="ECO:0000256" key="9">
    <source>
        <dbReference type="ARBA" id="ARBA00022927"/>
    </source>
</evidence>
<dbReference type="InterPro" id="IPR003959">
    <property type="entry name" value="ATPase_AAA_core"/>
</dbReference>
<keyword evidence="8 12" id="KW-0067">ATP-binding</keyword>
<dbReference type="EC" id="3.6.4.6" evidence="3"/>
<keyword evidence="7" id="KW-0378">Hydrolase</keyword>
<evidence type="ECO:0000256" key="8">
    <source>
        <dbReference type="ARBA" id="ARBA00022840"/>
    </source>
</evidence>
<dbReference type="InterPro" id="IPR003593">
    <property type="entry name" value="AAA+_ATPase"/>
</dbReference>
<dbReference type="GO" id="GO:0010008">
    <property type="term" value="C:endosome membrane"/>
    <property type="evidence" value="ECO:0007669"/>
    <property type="project" value="UniProtKB-SubCell"/>
</dbReference>
<reference evidence="16" key="1">
    <citation type="submission" date="2019-03" db="EMBL/GenBank/DDBJ databases">
        <title>Microtubule-severing and fragmentation during rapid axopodial shortening in the centrohelid Polyplacocystis contractilis.</title>
        <authorList>
            <person name="Ikeda R."/>
            <person name="Hamada M."/>
            <person name="Murai M."/>
            <person name="Saito N."/>
            <person name="Ando M."/>
        </authorList>
    </citation>
    <scope>NUCLEOTIDE SEQUENCE</scope>
</reference>
<dbReference type="GO" id="GO:0005524">
    <property type="term" value="F:ATP binding"/>
    <property type="evidence" value="ECO:0007669"/>
    <property type="project" value="UniProtKB-KW"/>
</dbReference>
<gene>
    <name evidence="16" type="primary">VPS4</name>
</gene>
<dbReference type="InterPro" id="IPR003960">
    <property type="entry name" value="ATPase_AAA_CS"/>
</dbReference>
<keyword evidence="9" id="KW-0653">Protein transport</keyword>
<evidence type="ECO:0000256" key="7">
    <source>
        <dbReference type="ARBA" id="ARBA00022801"/>
    </source>
</evidence>
<sequence>MTTSITQKAIEIMKQAVEADNNGHYEEAIKLYLQSIEHFMTGLKYEKSEKSKEMVRNKVQEYMDRVDYLKQALKNPKKKASAVGGGGKDPDDGNDEKRKFQQAIEGAIVREKPNVKWEQVVGLEGAKAALKEAVIYPLKFPHLFTGKRKPWKGILLYGPPGTGKSYLAKAVATEVDSTFFSVSSSDLVSKWLGESEKLVRNLFEMARNEQPSIVFIDEIDSLASTRSDSESESARRIKTEFLVQMQGVGHTLDGVLVLGATNIPWCIDSAVRRRFEKRIYIPLPDKPARQQMFKIHLGDTPNNLADSDFEELADMTEGYSGSDISVVVRDAIMEPIRKLQIATHFRLVIASNSDSANEKTECYEPCSPGLNGAKELDLMELDPARVVAPSISLYDFYKALRHVRPSVSEKDLVDHKKFTAEFGMEGA</sequence>
<dbReference type="InterPro" id="IPR007330">
    <property type="entry name" value="MIT_dom"/>
</dbReference>
<dbReference type="SUPFAM" id="SSF52540">
    <property type="entry name" value="P-loop containing nucleoside triphosphate hydrolases"/>
    <property type="match status" value="1"/>
</dbReference>
<keyword evidence="5 12" id="KW-0547">Nucleotide-binding</keyword>
<evidence type="ECO:0000256" key="6">
    <source>
        <dbReference type="ARBA" id="ARBA00022753"/>
    </source>
</evidence>
<comment type="catalytic activity">
    <reaction evidence="11">
        <text>ATP + H2O = ADP + phosphate + H(+)</text>
        <dbReference type="Rhea" id="RHEA:13065"/>
        <dbReference type="ChEBI" id="CHEBI:15377"/>
        <dbReference type="ChEBI" id="CHEBI:15378"/>
        <dbReference type="ChEBI" id="CHEBI:30616"/>
        <dbReference type="ChEBI" id="CHEBI:43474"/>
        <dbReference type="ChEBI" id="CHEBI:456216"/>
        <dbReference type="EC" id="3.6.4.6"/>
    </reaction>
</comment>
<evidence type="ECO:0000256" key="11">
    <source>
        <dbReference type="ARBA" id="ARBA00048883"/>
    </source>
</evidence>
<dbReference type="SUPFAM" id="SSF116846">
    <property type="entry name" value="MIT domain"/>
    <property type="match status" value="1"/>
</dbReference>
<dbReference type="Pfam" id="PF17862">
    <property type="entry name" value="AAA_lid_3"/>
    <property type="match status" value="1"/>
</dbReference>
<evidence type="ECO:0000256" key="4">
    <source>
        <dbReference type="ARBA" id="ARBA00022448"/>
    </source>
</evidence>
<keyword evidence="4" id="KW-0813">Transport</keyword>
<evidence type="ECO:0000256" key="10">
    <source>
        <dbReference type="ARBA" id="ARBA00023136"/>
    </source>
</evidence>
<name>A0A809R7I5_RAPCO</name>
<feature type="domain" description="AAA+ ATPase" evidence="14">
    <location>
        <begin position="150"/>
        <end position="285"/>
    </location>
</feature>
<dbReference type="AlphaFoldDB" id="A0A809R7I5"/>
<accession>A0A809R7I5</accession>
<evidence type="ECO:0000256" key="2">
    <source>
        <dbReference type="ARBA" id="ARBA00006914"/>
    </source>
</evidence>
<dbReference type="GO" id="GO:0016197">
    <property type="term" value="P:endosomal transport"/>
    <property type="evidence" value="ECO:0007669"/>
    <property type="project" value="TreeGrafter"/>
</dbReference>
<dbReference type="CDD" id="cd19521">
    <property type="entry name" value="RecA-like_VPS4"/>
    <property type="match status" value="1"/>
</dbReference>
<dbReference type="GO" id="GO:0007033">
    <property type="term" value="P:vacuole organization"/>
    <property type="evidence" value="ECO:0007669"/>
    <property type="project" value="TreeGrafter"/>
</dbReference>
<dbReference type="FunFam" id="1.10.8.60:FF:000015">
    <property type="entry name" value="vacuolar protein sorting-associated protein 4A"/>
    <property type="match status" value="1"/>
</dbReference>
<comment type="similarity">
    <text evidence="2 12">Belongs to the AAA ATPase family.</text>
</comment>
<dbReference type="PANTHER" id="PTHR23074">
    <property type="entry name" value="AAA DOMAIN-CONTAINING"/>
    <property type="match status" value="1"/>
</dbReference>
<protein>
    <recommendedName>
        <fullName evidence="3">vesicle-fusing ATPase</fullName>
        <ecNumber evidence="3">3.6.4.6</ecNumber>
    </recommendedName>
</protein>
<dbReference type="Pfam" id="PF04212">
    <property type="entry name" value="MIT"/>
    <property type="match status" value="1"/>
</dbReference>
<evidence type="ECO:0000256" key="3">
    <source>
        <dbReference type="ARBA" id="ARBA00012674"/>
    </source>
</evidence>
<dbReference type="PROSITE" id="PS00674">
    <property type="entry name" value="AAA"/>
    <property type="match status" value="1"/>
</dbReference>
<dbReference type="Pfam" id="PF09336">
    <property type="entry name" value="Vps4_C"/>
    <property type="match status" value="1"/>
</dbReference>
<comment type="subcellular location">
    <subcellularLocation>
        <location evidence="1">Endosome membrane</location>
        <topology evidence="1">Peripheral membrane protein</topology>
    </subcellularLocation>
</comment>
<dbReference type="InterPro" id="IPR027417">
    <property type="entry name" value="P-loop_NTPase"/>
</dbReference>
<dbReference type="FunFam" id="3.40.50.300:FF:000043">
    <property type="entry name" value="Vacuolar protein sorting-associated protein 4"/>
    <property type="match status" value="1"/>
</dbReference>
<dbReference type="FunFam" id="1.20.58.80:FF:000004">
    <property type="entry name" value="Vacuolar protein sorting-associated protein 4"/>
    <property type="match status" value="1"/>
</dbReference>
<proteinExistence type="evidence at transcript level"/>
<dbReference type="Gene3D" id="1.20.58.80">
    <property type="entry name" value="Phosphotransferase system, lactose/cellobiose-type IIA subunit"/>
    <property type="match status" value="1"/>
</dbReference>
<dbReference type="GO" id="GO:0015031">
    <property type="term" value="P:protein transport"/>
    <property type="evidence" value="ECO:0007669"/>
    <property type="project" value="UniProtKB-KW"/>
</dbReference>
<dbReference type="Pfam" id="PF00004">
    <property type="entry name" value="AAA"/>
    <property type="match status" value="1"/>
</dbReference>
<evidence type="ECO:0000259" key="15">
    <source>
        <dbReference type="SMART" id="SM00745"/>
    </source>
</evidence>
<dbReference type="InterPro" id="IPR041569">
    <property type="entry name" value="AAA_lid_3"/>
</dbReference>
<dbReference type="InterPro" id="IPR050304">
    <property type="entry name" value="MT-severing_AAA_ATPase"/>
</dbReference>
<dbReference type="InterPro" id="IPR036181">
    <property type="entry name" value="MIT_dom_sf"/>
</dbReference>
<dbReference type="GO" id="GO:0016887">
    <property type="term" value="F:ATP hydrolysis activity"/>
    <property type="evidence" value="ECO:0007669"/>
    <property type="project" value="InterPro"/>
</dbReference>
<evidence type="ECO:0000256" key="1">
    <source>
        <dbReference type="ARBA" id="ARBA00004481"/>
    </source>
</evidence>
<dbReference type="PANTHER" id="PTHR23074:SF83">
    <property type="entry name" value="VACUOLAR PROTEIN SORTING-ASSOCIATED PROTEIN 4A"/>
    <property type="match status" value="1"/>
</dbReference>
<feature type="domain" description="MIT" evidence="15">
    <location>
        <begin position="2"/>
        <end position="80"/>
    </location>
</feature>
<dbReference type="Gene3D" id="1.10.8.60">
    <property type="match status" value="1"/>
</dbReference>
<keyword evidence="6" id="KW-0967">Endosome</keyword>
<dbReference type="Gene3D" id="3.40.50.300">
    <property type="entry name" value="P-loop containing nucleotide triphosphate hydrolases"/>
    <property type="match status" value="1"/>
</dbReference>
<dbReference type="InterPro" id="IPR015415">
    <property type="entry name" value="Spast_Vps4_C"/>
</dbReference>
<evidence type="ECO:0000259" key="14">
    <source>
        <dbReference type="SMART" id="SM00382"/>
    </source>
</evidence>
<dbReference type="EMBL" id="LC468145">
    <property type="protein sequence ID" value="BBJ00880.1"/>
    <property type="molecule type" value="mRNA"/>
</dbReference>
<organism evidence="16">
    <name type="scientific">Raphidocystis contractilis</name>
    <name type="common">Heliozoan</name>
    <name type="synonym">Raphidiophrys contractilis</name>
    <dbReference type="NCBI Taxonomy" id="2792838"/>
    <lineage>
        <taxon>Eukaryota</taxon>
        <taxon>Haptista</taxon>
        <taxon>Centroplasthelida</taxon>
        <taxon>Panacanthocystida</taxon>
        <taxon>Acanthocystida</taxon>
        <taxon>Raphidocystidae</taxon>
        <taxon>Raphidocystis</taxon>
    </lineage>
</organism>
<dbReference type="SMART" id="SM00382">
    <property type="entry name" value="AAA"/>
    <property type="match status" value="1"/>
</dbReference>
<evidence type="ECO:0000256" key="5">
    <source>
        <dbReference type="ARBA" id="ARBA00022741"/>
    </source>
</evidence>
<keyword evidence="10" id="KW-0472">Membrane</keyword>
<evidence type="ECO:0000256" key="13">
    <source>
        <dbReference type="SAM" id="MobiDB-lite"/>
    </source>
</evidence>
<feature type="region of interest" description="Disordered" evidence="13">
    <location>
        <begin position="74"/>
        <end position="96"/>
    </location>
</feature>
<dbReference type="SMART" id="SM00745">
    <property type="entry name" value="MIT"/>
    <property type="match status" value="1"/>
</dbReference>